<keyword evidence="1" id="KW-0472">Membrane</keyword>
<keyword evidence="1" id="KW-1133">Transmembrane helix</keyword>
<evidence type="ECO:0000313" key="2">
    <source>
        <dbReference type="EMBL" id="UOQ50046.1"/>
    </source>
</evidence>
<feature type="transmembrane region" description="Helical" evidence="1">
    <location>
        <begin position="6"/>
        <end position="23"/>
    </location>
</feature>
<reference evidence="2 3" key="1">
    <citation type="submission" date="2022-04" db="EMBL/GenBank/DDBJ databases">
        <title>Gracilibacillus sp. isolated from saltern.</title>
        <authorList>
            <person name="Won M."/>
            <person name="Lee C.-M."/>
            <person name="Woen H.-Y."/>
            <person name="Kwon S.-W."/>
        </authorList>
    </citation>
    <scope>NUCLEOTIDE SEQUENCE [LARGE SCALE GENOMIC DNA]</scope>
    <source>
        <strain evidence="2 3">SSWR10-1</strain>
    </source>
</reference>
<protein>
    <submittedName>
        <fullName evidence="2">Uncharacterized protein</fullName>
    </submittedName>
</protein>
<feature type="transmembrane region" description="Helical" evidence="1">
    <location>
        <begin position="51"/>
        <end position="71"/>
    </location>
</feature>
<organism evidence="2 3">
    <name type="scientific">Gracilibacillus caseinilyticus</name>
    <dbReference type="NCBI Taxonomy" id="2932256"/>
    <lineage>
        <taxon>Bacteria</taxon>
        <taxon>Bacillati</taxon>
        <taxon>Bacillota</taxon>
        <taxon>Bacilli</taxon>
        <taxon>Bacillales</taxon>
        <taxon>Bacillaceae</taxon>
        <taxon>Gracilibacillus</taxon>
    </lineage>
</organism>
<dbReference type="RefSeq" id="WP_244723220.1">
    <property type="nucleotide sequence ID" value="NZ_CP095072.1"/>
</dbReference>
<dbReference type="Proteomes" id="UP000831782">
    <property type="component" value="Chromosome"/>
</dbReference>
<proteinExistence type="predicted"/>
<name>A0ABY4F055_9BACI</name>
<evidence type="ECO:0000313" key="3">
    <source>
        <dbReference type="Proteomes" id="UP000831782"/>
    </source>
</evidence>
<keyword evidence="3" id="KW-1185">Reference proteome</keyword>
<sequence>MLIFSVIAYTSLILAIVSLLLAIRGKYLYYWVSALAMYLFSYIAGFSIGQLTVGFTFIPLALAIGHSFSWIKNTSHSMMFLCLGMAAGFILVFYVDNYWLFLPFWLFS</sequence>
<evidence type="ECO:0000256" key="1">
    <source>
        <dbReference type="SAM" id="Phobius"/>
    </source>
</evidence>
<accession>A0ABY4F055</accession>
<gene>
    <name evidence="2" type="ORF">MUN88_08285</name>
</gene>
<feature type="transmembrane region" description="Helical" evidence="1">
    <location>
        <begin position="78"/>
        <end position="101"/>
    </location>
</feature>
<dbReference type="EMBL" id="CP095072">
    <property type="protein sequence ID" value="UOQ50046.1"/>
    <property type="molecule type" value="Genomic_DNA"/>
</dbReference>
<keyword evidence="1" id="KW-0812">Transmembrane</keyword>